<evidence type="ECO:0000313" key="4">
    <source>
        <dbReference type="EMBL" id="GKV46559.1"/>
    </source>
</evidence>
<organism evidence="4 5">
    <name type="scientific">Rubroshorea leprosula</name>
    <dbReference type="NCBI Taxonomy" id="152421"/>
    <lineage>
        <taxon>Eukaryota</taxon>
        <taxon>Viridiplantae</taxon>
        <taxon>Streptophyta</taxon>
        <taxon>Embryophyta</taxon>
        <taxon>Tracheophyta</taxon>
        <taxon>Spermatophyta</taxon>
        <taxon>Magnoliopsida</taxon>
        <taxon>eudicotyledons</taxon>
        <taxon>Gunneridae</taxon>
        <taxon>Pentapetalae</taxon>
        <taxon>rosids</taxon>
        <taxon>malvids</taxon>
        <taxon>Malvales</taxon>
        <taxon>Dipterocarpaceae</taxon>
        <taxon>Rubroshorea</taxon>
    </lineage>
</organism>
<dbReference type="SMART" id="SM00360">
    <property type="entry name" value="RRM"/>
    <property type="match status" value="1"/>
</dbReference>
<dbReference type="InterPro" id="IPR036691">
    <property type="entry name" value="Endo/exonu/phosph_ase_sf"/>
</dbReference>
<name>A0AAV5MBH0_9ROSI</name>
<dbReference type="PANTHER" id="PTHR33710:SF64">
    <property type="entry name" value="ENDONUCLEASE_EXONUCLEASE_PHOSPHATASE DOMAIN-CONTAINING PROTEIN"/>
    <property type="match status" value="1"/>
</dbReference>
<dbReference type="InterPro" id="IPR000504">
    <property type="entry name" value="RRM_dom"/>
</dbReference>
<evidence type="ECO:0000259" key="3">
    <source>
        <dbReference type="PROSITE" id="PS50102"/>
    </source>
</evidence>
<sequence>MERGSARVKVRFPAAKDNGSGTKWQLPGYGRQFLVQVTTYFFYDFPADRSVKDMWFCFWSFGKVADVFILARRDWRGRHFGFVCMSEVSEVKDMEQKLNQIWLGSYHLKVKLAGNMKREWGVAATNPNRQFEKKWIRRESKVTLGRTYAQVVAGNVVASEEGVSSNNDVRQVEITKGMEPVVDVVLETISERSTVPLTSEGRVEERSLDMVKKIQNRLDVDGLLVNVALLGGHHVILVDYLEGCLEEFISYNSELMESWFEWIQPMSLSTISLVSRLVWLRFTGVPLKAWSERCFTELGGLIGEVDGKAFPITVQEEEWRMDPDWCESAFNENGFPSEDGAVMAEERVATEMVSNFLLQKDIALNEEVSGENMELNGLETFGPSGGNFNGPHKGGEVEPQSQERSVEDGSEIGLEAHYVQSTRLDWTEKKRRSLGTIYAEVSGMEKPRKAGTSWVTARTKARRNRRGTDVRGEESQMESCSLSDGCIRRQNEVIGKQLQMDEVRELFLMGQNLGIQCQQNEEEVISRLEALEERDGVTFGLGNSGGLLSIWNKSNFVKERVIEGNGFIGISGEWGKQRLKCNLVNVYAPCDRQRKAMLWAEMGKLVLEEGGRWLLVGDFNAIRNGAERKGRLGGTQDMGDFNQFVEGCGLIDVRLRNRKFTWYKPDGSSMIILTSRNIDWGPKPFRVLDAWQQHPDFKCFVEDKWKTLQIEGWAAFQCKQKLKLIKEDCKGWNRGVFGNVETQLDTRLKHIQRLDKKSEEEELSENETRRAQNAIDGILGEEGWIEEPELIKAEAVKYFSKLFYKEQWSQPVMERIQFRKISVAQKEWLERPFSIEEIEEGLRSCDESKAPGPDGYNFNFIKFAWNTLKDDFVKFLLEFHQHGRVVWAGEKSRCEGLLKGLEIRRGGMVLSLLQFADDTVFMGKACARNLKVSGDVKGFKWKVGEGRCVEFWRDKWVGDKSLKDLFSRLFVLSTIKEGRLKDMGFWRGANWVWDCRWRCGCVGRAVGEEG</sequence>
<keyword evidence="5" id="KW-1185">Reference proteome</keyword>
<keyword evidence="1" id="KW-0694">RNA-binding</keyword>
<dbReference type="PANTHER" id="PTHR33710">
    <property type="entry name" value="BNAC02G09200D PROTEIN"/>
    <property type="match status" value="1"/>
</dbReference>
<feature type="region of interest" description="Disordered" evidence="2">
    <location>
        <begin position="449"/>
        <end position="475"/>
    </location>
</feature>
<dbReference type="Gene3D" id="3.30.70.330">
    <property type="match status" value="1"/>
</dbReference>
<dbReference type="PROSITE" id="PS50102">
    <property type="entry name" value="RRM"/>
    <property type="match status" value="1"/>
</dbReference>
<dbReference type="EMBL" id="BPVZ01000210">
    <property type="protein sequence ID" value="GKV46559.1"/>
    <property type="molecule type" value="Genomic_DNA"/>
</dbReference>
<dbReference type="Gene3D" id="3.60.10.10">
    <property type="entry name" value="Endonuclease/exonuclease/phosphatase"/>
    <property type="match status" value="1"/>
</dbReference>
<gene>
    <name evidence="4" type="ORF">SLEP1_g53532</name>
</gene>
<dbReference type="GO" id="GO:0003723">
    <property type="term" value="F:RNA binding"/>
    <property type="evidence" value="ECO:0007669"/>
    <property type="project" value="UniProtKB-UniRule"/>
</dbReference>
<accession>A0AAV5MBH0</accession>
<dbReference type="SUPFAM" id="SSF56219">
    <property type="entry name" value="DNase I-like"/>
    <property type="match status" value="1"/>
</dbReference>
<dbReference type="InterPro" id="IPR035979">
    <property type="entry name" value="RBD_domain_sf"/>
</dbReference>
<dbReference type="AlphaFoldDB" id="A0AAV5MBH0"/>
<proteinExistence type="predicted"/>
<protein>
    <recommendedName>
        <fullName evidence="3">RRM domain-containing protein</fullName>
    </recommendedName>
</protein>
<evidence type="ECO:0000256" key="2">
    <source>
        <dbReference type="SAM" id="MobiDB-lite"/>
    </source>
</evidence>
<comment type="caution">
    <text evidence="4">The sequence shown here is derived from an EMBL/GenBank/DDBJ whole genome shotgun (WGS) entry which is preliminary data.</text>
</comment>
<evidence type="ECO:0000313" key="5">
    <source>
        <dbReference type="Proteomes" id="UP001054252"/>
    </source>
</evidence>
<feature type="domain" description="RRM" evidence="3">
    <location>
        <begin position="38"/>
        <end position="115"/>
    </location>
</feature>
<dbReference type="InterPro" id="IPR012677">
    <property type="entry name" value="Nucleotide-bd_a/b_plait_sf"/>
</dbReference>
<dbReference type="Proteomes" id="UP001054252">
    <property type="component" value="Unassembled WGS sequence"/>
</dbReference>
<feature type="region of interest" description="Disordered" evidence="2">
    <location>
        <begin position="385"/>
        <end position="404"/>
    </location>
</feature>
<reference evidence="4 5" key="1">
    <citation type="journal article" date="2021" name="Commun. Biol.">
        <title>The genome of Shorea leprosula (Dipterocarpaceae) highlights the ecological relevance of drought in aseasonal tropical rainforests.</title>
        <authorList>
            <person name="Ng K.K.S."/>
            <person name="Kobayashi M.J."/>
            <person name="Fawcett J.A."/>
            <person name="Hatakeyama M."/>
            <person name="Paape T."/>
            <person name="Ng C.H."/>
            <person name="Ang C.C."/>
            <person name="Tnah L.H."/>
            <person name="Lee C.T."/>
            <person name="Nishiyama T."/>
            <person name="Sese J."/>
            <person name="O'Brien M.J."/>
            <person name="Copetti D."/>
            <person name="Mohd Noor M.I."/>
            <person name="Ong R.C."/>
            <person name="Putra M."/>
            <person name="Sireger I.Z."/>
            <person name="Indrioko S."/>
            <person name="Kosugi Y."/>
            <person name="Izuno A."/>
            <person name="Isagi Y."/>
            <person name="Lee S.L."/>
            <person name="Shimizu K.K."/>
        </authorList>
    </citation>
    <scope>NUCLEOTIDE SEQUENCE [LARGE SCALE GENOMIC DNA]</scope>
    <source>
        <strain evidence="4">214</strain>
    </source>
</reference>
<dbReference type="SUPFAM" id="SSF54928">
    <property type="entry name" value="RNA-binding domain, RBD"/>
    <property type="match status" value="1"/>
</dbReference>
<evidence type="ECO:0000256" key="1">
    <source>
        <dbReference type="PROSITE-ProRule" id="PRU00176"/>
    </source>
</evidence>